<accession>X1FZZ6</accession>
<reference evidence="2" key="1">
    <citation type="journal article" date="2014" name="Front. Microbiol.">
        <title>High frequency of phylogenetically diverse reductive dehalogenase-homologous genes in deep subseafloor sedimentary metagenomes.</title>
        <authorList>
            <person name="Kawai M."/>
            <person name="Futagami T."/>
            <person name="Toyoda A."/>
            <person name="Takaki Y."/>
            <person name="Nishi S."/>
            <person name="Hori S."/>
            <person name="Arai W."/>
            <person name="Tsubouchi T."/>
            <person name="Morono Y."/>
            <person name="Uchiyama I."/>
            <person name="Ito T."/>
            <person name="Fujiyama A."/>
            <person name="Inagaki F."/>
            <person name="Takami H."/>
        </authorList>
    </citation>
    <scope>NUCLEOTIDE SEQUENCE</scope>
    <source>
        <strain evidence="2">Expedition CK06-06</strain>
    </source>
</reference>
<feature type="non-terminal residue" evidence="2">
    <location>
        <position position="1"/>
    </location>
</feature>
<evidence type="ECO:0000313" key="2">
    <source>
        <dbReference type="EMBL" id="GAH26343.1"/>
    </source>
</evidence>
<organism evidence="2">
    <name type="scientific">marine sediment metagenome</name>
    <dbReference type="NCBI Taxonomy" id="412755"/>
    <lineage>
        <taxon>unclassified sequences</taxon>
        <taxon>metagenomes</taxon>
        <taxon>ecological metagenomes</taxon>
    </lineage>
</organism>
<dbReference type="CDD" id="cd04301">
    <property type="entry name" value="NAT_SF"/>
    <property type="match status" value="1"/>
</dbReference>
<dbReference type="AlphaFoldDB" id="X1FZZ6"/>
<sequence length="102" mass="11775">NINGVYDSYVDFVFRYGFNFMIFFVKFKPTEKIVACGAYLPNPFRKDSKGNYDSCVIYTWAVESKHRRKGLGMLMYGATSQLLWKHKIKFGIGPMPKSNIAN</sequence>
<name>X1FZZ6_9ZZZZ</name>
<dbReference type="InterPro" id="IPR016181">
    <property type="entry name" value="Acyl_CoA_acyltransferase"/>
</dbReference>
<proteinExistence type="predicted"/>
<evidence type="ECO:0000259" key="1">
    <source>
        <dbReference type="Pfam" id="PF00583"/>
    </source>
</evidence>
<dbReference type="EMBL" id="BART01040128">
    <property type="protein sequence ID" value="GAH26343.1"/>
    <property type="molecule type" value="Genomic_DNA"/>
</dbReference>
<comment type="caution">
    <text evidence="2">The sequence shown here is derived from an EMBL/GenBank/DDBJ whole genome shotgun (WGS) entry which is preliminary data.</text>
</comment>
<feature type="domain" description="N-acetyltransferase" evidence="1">
    <location>
        <begin position="21"/>
        <end position="76"/>
    </location>
</feature>
<dbReference type="SUPFAM" id="SSF55729">
    <property type="entry name" value="Acyl-CoA N-acyltransferases (Nat)"/>
    <property type="match status" value="1"/>
</dbReference>
<protein>
    <recommendedName>
        <fullName evidence="1">N-acetyltransferase domain-containing protein</fullName>
    </recommendedName>
</protein>
<dbReference type="GO" id="GO:0016747">
    <property type="term" value="F:acyltransferase activity, transferring groups other than amino-acyl groups"/>
    <property type="evidence" value="ECO:0007669"/>
    <property type="project" value="InterPro"/>
</dbReference>
<gene>
    <name evidence="2" type="ORF">S01H4_65519</name>
</gene>
<dbReference type="Pfam" id="PF00583">
    <property type="entry name" value="Acetyltransf_1"/>
    <property type="match status" value="1"/>
</dbReference>
<feature type="non-terminal residue" evidence="2">
    <location>
        <position position="102"/>
    </location>
</feature>
<dbReference type="InterPro" id="IPR000182">
    <property type="entry name" value="GNAT_dom"/>
</dbReference>